<dbReference type="SUPFAM" id="SSF55874">
    <property type="entry name" value="ATPase domain of HSP90 chaperone/DNA topoisomerase II/histidine kinase"/>
    <property type="match status" value="1"/>
</dbReference>
<keyword evidence="4" id="KW-0808">Transferase</keyword>
<dbReference type="SMART" id="SM00448">
    <property type="entry name" value="REC"/>
    <property type="match status" value="1"/>
</dbReference>
<keyword evidence="11" id="KW-1185">Reference proteome</keyword>
<sequence length="583" mass="65584">MKVFSFVASIIATGTQGLSDEQKQRISINNALCFTTGVLAIVMGFIFWLITDKLQILIPAIIEGIGFFFIIYLNHLKKYETAAICMISYHAMCVVYFGVLLGTQVEVVLALLFMISATYLVFNKPKSILIGFCITVAGLLVTEFFYYSGIIEPITFSHNVTFFIRWVCIAFILTLNTVCILFYKKTAIRLMEALKERSGQLEKANHSRKIFLQETSHEIRNPLNAIFGIVQLMRLDLKNGRTEETLPALVDNLYVASFNVKDIINNVLELSRIEAGQLDAVNRKHVHIRHLLQGITGIYEYVAITKTVEIKLRFDDNMPDLVFTDDTKLSQIVNNLLLNAIKYTRSQSVITIDCGLRDDKWHISITDQGGGLETENLQNIYRCLEADRNAFMEGTGLGLHISKHFAELLGGTITVDTLEGISTTFTVLFPAKDIVNRHTPAPQRSMPTPRQFAGKHILVVEDDKMNQAILRNFLQNNGATVSLAGNGVEGLEQAREQMPHLIILDSHMPKMNGREMLFHLKQDETLRNIPVIIASGDAFTETAEMFRREGAADYVIKPIEFTALRQVLDKHLNNNIPVNPIVG</sequence>
<evidence type="ECO:0000256" key="2">
    <source>
        <dbReference type="ARBA" id="ARBA00012438"/>
    </source>
</evidence>
<dbReference type="PROSITE" id="PS50109">
    <property type="entry name" value="HIS_KIN"/>
    <property type="match status" value="1"/>
</dbReference>
<dbReference type="PANTHER" id="PTHR43047:SF72">
    <property type="entry name" value="OSMOSENSING HISTIDINE PROTEIN KINASE SLN1"/>
    <property type="match status" value="1"/>
</dbReference>
<comment type="caution">
    <text evidence="10">The sequence shown here is derived from an EMBL/GenBank/DDBJ whole genome shotgun (WGS) entry which is preliminary data.</text>
</comment>
<feature type="domain" description="Histidine kinase" evidence="8">
    <location>
        <begin position="214"/>
        <end position="433"/>
    </location>
</feature>
<keyword evidence="7" id="KW-0472">Membrane</keyword>
<evidence type="ECO:0000256" key="3">
    <source>
        <dbReference type="ARBA" id="ARBA00022553"/>
    </source>
</evidence>
<evidence type="ECO:0000256" key="5">
    <source>
        <dbReference type="ARBA" id="ARBA00022777"/>
    </source>
</evidence>
<dbReference type="PRINTS" id="PR00344">
    <property type="entry name" value="BCTRLSENSOR"/>
</dbReference>
<gene>
    <name evidence="10" type="ORF">J7I43_08845</name>
</gene>
<dbReference type="EC" id="2.7.13.3" evidence="2"/>
<protein>
    <recommendedName>
        <fullName evidence="2">histidine kinase</fullName>
        <ecNumber evidence="2">2.7.13.3</ecNumber>
    </recommendedName>
</protein>
<proteinExistence type="predicted"/>
<feature type="transmembrane region" description="Helical" evidence="7">
    <location>
        <begin position="163"/>
        <end position="183"/>
    </location>
</feature>
<dbReference type="EMBL" id="JAGHKP010000002">
    <property type="protein sequence ID" value="MBO9152316.1"/>
    <property type="molecule type" value="Genomic_DNA"/>
</dbReference>
<dbReference type="Gene3D" id="1.10.287.130">
    <property type="match status" value="1"/>
</dbReference>
<evidence type="ECO:0000259" key="8">
    <source>
        <dbReference type="PROSITE" id="PS50109"/>
    </source>
</evidence>
<dbReference type="PROSITE" id="PS50110">
    <property type="entry name" value="RESPONSE_REGULATORY"/>
    <property type="match status" value="1"/>
</dbReference>
<dbReference type="InterPro" id="IPR005467">
    <property type="entry name" value="His_kinase_dom"/>
</dbReference>
<dbReference type="InterPro" id="IPR036097">
    <property type="entry name" value="HisK_dim/P_sf"/>
</dbReference>
<dbReference type="Proteomes" id="UP000679126">
    <property type="component" value="Unassembled WGS sequence"/>
</dbReference>
<keyword evidence="7" id="KW-0812">Transmembrane</keyword>
<evidence type="ECO:0000256" key="1">
    <source>
        <dbReference type="ARBA" id="ARBA00000085"/>
    </source>
</evidence>
<dbReference type="SUPFAM" id="SSF52172">
    <property type="entry name" value="CheY-like"/>
    <property type="match status" value="1"/>
</dbReference>
<dbReference type="Gene3D" id="3.30.565.10">
    <property type="entry name" value="Histidine kinase-like ATPase, C-terminal domain"/>
    <property type="match status" value="1"/>
</dbReference>
<evidence type="ECO:0000256" key="6">
    <source>
        <dbReference type="PROSITE-ProRule" id="PRU00169"/>
    </source>
</evidence>
<feature type="modified residue" description="4-aspartylphosphate" evidence="6">
    <location>
        <position position="505"/>
    </location>
</feature>
<dbReference type="InterPro" id="IPR001789">
    <property type="entry name" value="Sig_transdc_resp-reg_receiver"/>
</dbReference>
<evidence type="ECO:0000259" key="9">
    <source>
        <dbReference type="PROSITE" id="PS50110"/>
    </source>
</evidence>
<name>A0ABS3YCA2_9BACT</name>
<dbReference type="Pfam" id="PF02518">
    <property type="entry name" value="HATPase_c"/>
    <property type="match status" value="1"/>
</dbReference>
<dbReference type="InterPro" id="IPR003661">
    <property type="entry name" value="HisK_dim/P_dom"/>
</dbReference>
<dbReference type="SMART" id="SM00387">
    <property type="entry name" value="HATPase_c"/>
    <property type="match status" value="1"/>
</dbReference>
<dbReference type="Pfam" id="PF00072">
    <property type="entry name" value="Response_reg"/>
    <property type="match status" value="1"/>
</dbReference>
<feature type="transmembrane region" description="Helical" evidence="7">
    <location>
        <begin position="56"/>
        <end position="74"/>
    </location>
</feature>
<dbReference type="SUPFAM" id="SSF47384">
    <property type="entry name" value="Homodimeric domain of signal transducing histidine kinase"/>
    <property type="match status" value="1"/>
</dbReference>
<dbReference type="CDD" id="cd00156">
    <property type="entry name" value="REC"/>
    <property type="match status" value="1"/>
</dbReference>
<dbReference type="CDD" id="cd00082">
    <property type="entry name" value="HisKA"/>
    <property type="match status" value="1"/>
</dbReference>
<feature type="transmembrane region" description="Helical" evidence="7">
    <location>
        <begin position="31"/>
        <end position="50"/>
    </location>
</feature>
<dbReference type="PANTHER" id="PTHR43047">
    <property type="entry name" value="TWO-COMPONENT HISTIDINE PROTEIN KINASE"/>
    <property type="match status" value="1"/>
</dbReference>
<dbReference type="Gene3D" id="3.40.50.2300">
    <property type="match status" value="1"/>
</dbReference>
<evidence type="ECO:0000313" key="11">
    <source>
        <dbReference type="Proteomes" id="UP000679126"/>
    </source>
</evidence>
<keyword evidence="5" id="KW-0418">Kinase</keyword>
<accession>A0ABS3YCA2</accession>
<dbReference type="InterPro" id="IPR004358">
    <property type="entry name" value="Sig_transdc_His_kin-like_C"/>
</dbReference>
<evidence type="ECO:0000313" key="10">
    <source>
        <dbReference type="EMBL" id="MBO9152316.1"/>
    </source>
</evidence>
<feature type="domain" description="Response regulatory" evidence="9">
    <location>
        <begin position="456"/>
        <end position="572"/>
    </location>
</feature>
<organism evidence="10 11">
    <name type="scientific">Chitinophaga chungangae</name>
    <dbReference type="NCBI Taxonomy" id="2821488"/>
    <lineage>
        <taxon>Bacteria</taxon>
        <taxon>Pseudomonadati</taxon>
        <taxon>Bacteroidota</taxon>
        <taxon>Chitinophagia</taxon>
        <taxon>Chitinophagales</taxon>
        <taxon>Chitinophagaceae</taxon>
        <taxon>Chitinophaga</taxon>
    </lineage>
</organism>
<keyword evidence="3 6" id="KW-0597">Phosphoprotein</keyword>
<evidence type="ECO:0000256" key="7">
    <source>
        <dbReference type="SAM" id="Phobius"/>
    </source>
</evidence>
<feature type="transmembrane region" description="Helical" evidence="7">
    <location>
        <begin position="105"/>
        <end position="122"/>
    </location>
</feature>
<dbReference type="RefSeq" id="WP_209145312.1">
    <property type="nucleotide sequence ID" value="NZ_JAGHKP010000002.1"/>
</dbReference>
<dbReference type="InterPro" id="IPR011006">
    <property type="entry name" value="CheY-like_superfamily"/>
</dbReference>
<dbReference type="Pfam" id="PF00512">
    <property type="entry name" value="HisKA"/>
    <property type="match status" value="1"/>
</dbReference>
<dbReference type="SMART" id="SM00388">
    <property type="entry name" value="HisKA"/>
    <property type="match status" value="1"/>
</dbReference>
<keyword evidence="7" id="KW-1133">Transmembrane helix</keyword>
<comment type="catalytic activity">
    <reaction evidence="1">
        <text>ATP + protein L-histidine = ADP + protein N-phospho-L-histidine.</text>
        <dbReference type="EC" id="2.7.13.3"/>
    </reaction>
</comment>
<feature type="transmembrane region" description="Helical" evidence="7">
    <location>
        <begin position="129"/>
        <end position="151"/>
    </location>
</feature>
<dbReference type="InterPro" id="IPR003594">
    <property type="entry name" value="HATPase_dom"/>
</dbReference>
<evidence type="ECO:0000256" key="4">
    <source>
        <dbReference type="ARBA" id="ARBA00022679"/>
    </source>
</evidence>
<reference evidence="11" key="1">
    <citation type="submission" date="2021-03" db="EMBL/GenBank/DDBJ databases">
        <title>Assistant Professor.</title>
        <authorList>
            <person name="Huq M.A."/>
        </authorList>
    </citation>
    <scope>NUCLEOTIDE SEQUENCE [LARGE SCALE GENOMIC DNA]</scope>
    <source>
        <strain evidence="11">MAH-28</strain>
    </source>
</reference>
<dbReference type="InterPro" id="IPR036890">
    <property type="entry name" value="HATPase_C_sf"/>
</dbReference>